<comment type="similarity">
    <text evidence="11">Belongs to the SLX1 family.</text>
</comment>
<gene>
    <name evidence="14 15" type="primary">LOC107266806</name>
</gene>
<dbReference type="InterPro" id="IPR050381">
    <property type="entry name" value="SLX1_endonuclease"/>
</dbReference>
<dbReference type="InterPro" id="IPR048749">
    <property type="entry name" value="SLX1_C"/>
</dbReference>
<dbReference type="RefSeq" id="XP_024939784.1">
    <property type="nucleotide sequence ID" value="XM_025084016.1"/>
</dbReference>
<proteinExistence type="inferred from homology"/>
<keyword evidence="8 11" id="KW-0233">DNA recombination</keyword>
<dbReference type="HAMAP" id="MF_03100">
    <property type="entry name" value="Endonuc_su_Slx1"/>
    <property type="match status" value="1"/>
</dbReference>
<keyword evidence="1 11" id="KW-0540">Nuclease</keyword>
<evidence type="ECO:0000256" key="6">
    <source>
        <dbReference type="ARBA" id="ARBA00022801"/>
    </source>
</evidence>
<protein>
    <recommendedName>
        <fullName evidence="11">Structure-specific endonuclease subunit SLX1 homolog</fullName>
        <ecNumber evidence="11">3.1.-.-</ecNumber>
    </recommendedName>
</protein>
<comment type="cofactor">
    <cofactor evidence="11">
        <name>a divalent metal cation</name>
        <dbReference type="ChEBI" id="CHEBI:60240"/>
    </cofactor>
</comment>
<comment type="subunit">
    <text evidence="11">Forms a heterodimer with a member of the SLX4 family.</text>
</comment>
<reference evidence="14 15" key="1">
    <citation type="submission" date="2025-04" db="UniProtKB">
        <authorList>
            <consortium name="RefSeq"/>
        </authorList>
    </citation>
    <scope>IDENTIFICATION</scope>
</reference>
<evidence type="ECO:0000256" key="4">
    <source>
        <dbReference type="ARBA" id="ARBA00022763"/>
    </source>
</evidence>
<evidence type="ECO:0000256" key="2">
    <source>
        <dbReference type="ARBA" id="ARBA00022723"/>
    </source>
</evidence>
<sequence length="266" mass="30544">MEDVDEVEHFFGVYLLYCKNPKYKGRTYIGYTVDAKRRIKQHNAGAKFGGAWRTSNKGPWTMVLIVHGFPNDISALKFEWAWQHSDVSRRLRHVPKKKSKQKTFDYRISVLNEMLKIGPWCRLPLTIRWLDSEFANEYSMQVSPPLHMPISYSKVVSRKIGKKSKKKNALERKDLLDDLESILCSICGKFVGSNEKLTCVKPGCFLISHIVCLAEKFSTDDMILPIEGTCPLCNTNILWGDLIRKKIGCYTDLKKSSTDCDSSDYD</sequence>
<evidence type="ECO:0000256" key="8">
    <source>
        <dbReference type="ARBA" id="ARBA00023172"/>
    </source>
</evidence>
<dbReference type="GeneID" id="107266806"/>
<dbReference type="GO" id="GO:0033557">
    <property type="term" value="C:Slx1-Slx4 complex"/>
    <property type="evidence" value="ECO:0007669"/>
    <property type="project" value="UniProtKB-UniRule"/>
</dbReference>
<keyword evidence="9 11" id="KW-0234">DNA repair</keyword>
<evidence type="ECO:0000313" key="15">
    <source>
        <dbReference type="RefSeq" id="XP_024939784.1"/>
    </source>
</evidence>
<dbReference type="FunFam" id="3.40.1440.10:FF:000008">
    <property type="entry name" value="Structure-specific endonuclease subunit SLX1 homolog"/>
    <property type="match status" value="1"/>
</dbReference>
<dbReference type="PANTHER" id="PTHR20208:SF10">
    <property type="entry name" value="STRUCTURE-SPECIFIC ENDONUCLEASE SUBUNIT SLX1"/>
    <property type="match status" value="1"/>
</dbReference>
<evidence type="ECO:0000259" key="12">
    <source>
        <dbReference type="PROSITE" id="PS50164"/>
    </source>
</evidence>
<keyword evidence="10 11" id="KW-0539">Nucleus</keyword>
<dbReference type="InterPro" id="IPR013083">
    <property type="entry name" value="Znf_RING/FYVE/PHD"/>
</dbReference>
<feature type="domain" description="GIY-YIG" evidence="12">
    <location>
        <begin position="9"/>
        <end position="99"/>
    </location>
</feature>
<dbReference type="CTD" id="40578"/>
<keyword evidence="4 11" id="KW-0227">DNA damage</keyword>
<dbReference type="Gene3D" id="3.40.1440.10">
    <property type="entry name" value="GIY-YIG endonuclease"/>
    <property type="match status" value="1"/>
</dbReference>
<keyword evidence="6 11" id="KW-0378">Hydrolase</keyword>
<dbReference type="Proteomes" id="UP000694920">
    <property type="component" value="Unplaced"/>
</dbReference>
<dbReference type="KEGG" id="ccin:107266806"/>
<keyword evidence="13" id="KW-1185">Reference proteome</keyword>
<dbReference type="InterPro" id="IPR000305">
    <property type="entry name" value="GIY-YIG_endonuc"/>
</dbReference>
<evidence type="ECO:0000256" key="1">
    <source>
        <dbReference type="ARBA" id="ARBA00022722"/>
    </source>
</evidence>
<evidence type="ECO:0000313" key="14">
    <source>
        <dbReference type="RefSeq" id="XP_015593165.1"/>
    </source>
</evidence>
<dbReference type="SUPFAM" id="SSF82771">
    <property type="entry name" value="GIY-YIG endonuclease"/>
    <property type="match status" value="1"/>
</dbReference>
<evidence type="ECO:0000313" key="13">
    <source>
        <dbReference type="Proteomes" id="UP000694920"/>
    </source>
</evidence>
<keyword evidence="7" id="KW-0862">Zinc</keyword>
<evidence type="ECO:0000256" key="5">
    <source>
        <dbReference type="ARBA" id="ARBA00022771"/>
    </source>
</evidence>
<dbReference type="RefSeq" id="XP_015593165.1">
    <property type="nucleotide sequence ID" value="XM_015737679.2"/>
</dbReference>
<dbReference type="Gene3D" id="3.30.40.10">
    <property type="entry name" value="Zinc/RING finger domain, C3HC4 (zinc finger)"/>
    <property type="match status" value="1"/>
</dbReference>
<comment type="function">
    <text evidence="11">Catalytic subunit of a heterodimeric structure-specific endonuclease that resolves DNA secondary structures generated during DNA repair and recombination. Has endonuclease activity towards branched DNA substrates, introducing single-strand cuts in duplex DNA close to junctions with ss-DNA.</text>
</comment>
<evidence type="ECO:0000256" key="7">
    <source>
        <dbReference type="ARBA" id="ARBA00022833"/>
    </source>
</evidence>
<dbReference type="Pfam" id="PF21202">
    <property type="entry name" value="SLX1_C"/>
    <property type="match status" value="1"/>
</dbReference>
<dbReference type="GO" id="GO:0008821">
    <property type="term" value="F:crossover junction DNA endonuclease activity"/>
    <property type="evidence" value="ECO:0007669"/>
    <property type="project" value="TreeGrafter"/>
</dbReference>
<dbReference type="AlphaFoldDB" id="A0AAJ7FI99"/>
<dbReference type="GO" id="GO:0017108">
    <property type="term" value="F:5'-flap endonuclease activity"/>
    <property type="evidence" value="ECO:0007669"/>
    <property type="project" value="InterPro"/>
</dbReference>
<dbReference type="SMART" id="SM00465">
    <property type="entry name" value="GIYc"/>
    <property type="match status" value="1"/>
</dbReference>
<keyword evidence="5" id="KW-0863">Zinc-finger</keyword>
<name>A0AAJ7FI99_CEPCN</name>
<organism evidence="13 14">
    <name type="scientific">Cephus cinctus</name>
    <name type="common">Wheat stem sawfly</name>
    <dbReference type="NCBI Taxonomy" id="211228"/>
    <lineage>
        <taxon>Eukaryota</taxon>
        <taxon>Metazoa</taxon>
        <taxon>Ecdysozoa</taxon>
        <taxon>Arthropoda</taxon>
        <taxon>Hexapoda</taxon>
        <taxon>Insecta</taxon>
        <taxon>Pterygota</taxon>
        <taxon>Neoptera</taxon>
        <taxon>Endopterygota</taxon>
        <taxon>Hymenoptera</taxon>
        <taxon>Cephoidea</taxon>
        <taxon>Cephidae</taxon>
        <taxon>Cephus</taxon>
    </lineage>
</organism>
<evidence type="ECO:0000256" key="11">
    <source>
        <dbReference type="HAMAP-Rule" id="MF_03100"/>
    </source>
</evidence>
<keyword evidence="2" id="KW-0479">Metal-binding</keyword>
<accession>A0AAJ7FI99</accession>
<keyword evidence="3 11" id="KW-0255">Endonuclease</keyword>
<dbReference type="InterPro" id="IPR027520">
    <property type="entry name" value="Slx1"/>
</dbReference>
<dbReference type="EC" id="3.1.-.-" evidence="11"/>
<dbReference type="GO" id="GO:0008270">
    <property type="term" value="F:zinc ion binding"/>
    <property type="evidence" value="ECO:0007669"/>
    <property type="project" value="UniProtKB-KW"/>
</dbReference>
<dbReference type="PROSITE" id="PS50164">
    <property type="entry name" value="GIY_YIG"/>
    <property type="match status" value="1"/>
</dbReference>
<evidence type="ECO:0000256" key="9">
    <source>
        <dbReference type="ARBA" id="ARBA00023204"/>
    </source>
</evidence>
<evidence type="ECO:0000256" key="3">
    <source>
        <dbReference type="ARBA" id="ARBA00022759"/>
    </source>
</evidence>
<comment type="subcellular location">
    <subcellularLocation>
        <location evidence="11">Nucleus</location>
    </subcellularLocation>
</comment>
<evidence type="ECO:0000256" key="10">
    <source>
        <dbReference type="ARBA" id="ARBA00023242"/>
    </source>
</evidence>
<dbReference type="Pfam" id="PF01541">
    <property type="entry name" value="GIY-YIG"/>
    <property type="match status" value="1"/>
</dbReference>
<dbReference type="GO" id="GO:0000724">
    <property type="term" value="P:double-strand break repair via homologous recombination"/>
    <property type="evidence" value="ECO:0007669"/>
    <property type="project" value="TreeGrafter"/>
</dbReference>
<dbReference type="PANTHER" id="PTHR20208">
    <property type="entry name" value="STRUCTURE-SPECIFIC ENDONUCLEASE SUBUNIT SLX1"/>
    <property type="match status" value="1"/>
</dbReference>
<dbReference type="CDD" id="cd10455">
    <property type="entry name" value="GIY-YIG_SLX1"/>
    <property type="match status" value="1"/>
</dbReference>
<comment type="caution">
    <text evidence="11">Lacks conserved residue(s) required for the propagation of feature annotation.</text>
</comment>
<dbReference type="InterPro" id="IPR035901">
    <property type="entry name" value="GIY-YIG_endonuc_sf"/>
</dbReference>